<accession>A0A699I361</accession>
<evidence type="ECO:0000313" key="1">
    <source>
        <dbReference type="EMBL" id="GEZ01789.1"/>
    </source>
</evidence>
<gene>
    <name evidence="1" type="ORF">Tci_473762</name>
</gene>
<comment type="caution">
    <text evidence="1">The sequence shown here is derived from an EMBL/GenBank/DDBJ whole genome shotgun (WGS) entry which is preliminary data.</text>
</comment>
<proteinExistence type="predicted"/>
<sequence length="106" mass="12051">MTVRNDEEARCISWATKEEVALCKGWVHVSNIASLEVKEVQLTMGSGGAEKKATASSTSSSYCNEEALARLMVFEYAMLKESYLRIEKQDCTEFLEIRRHELELKL</sequence>
<reference evidence="1" key="1">
    <citation type="journal article" date="2019" name="Sci. Rep.">
        <title>Draft genome of Tanacetum cinerariifolium, the natural source of mosquito coil.</title>
        <authorList>
            <person name="Yamashiro T."/>
            <person name="Shiraishi A."/>
            <person name="Satake H."/>
            <person name="Nakayama K."/>
        </authorList>
    </citation>
    <scope>NUCLEOTIDE SEQUENCE</scope>
</reference>
<protein>
    <submittedName>
        <fullName evidence="1">Uncharacterized protein</fullName>
    </submittedName>
</protein>
<dbReference type="AlphaFoldDB" id="A0A699I361"/>
<organism evidence="1">
    <name type="scientific">Tanacetum cinerariifolium</name>
    <name type="common">Dalmatian daisy</name>
    <name type="synonym">Chrysanthemum cinerariifolium</name>
    <dbReference type="NCBI Taxonomy" id="118510"/>
    <lineage>
        <taxon>Eukaryota</taxon>
        <taxon>Viridiplantae</taxon>
        <taxon>Streptophyta</taxon>
        <taxon>Embryophyta</taxon>
        <taxon>Tracheophyta</taxon>
        <taxon>Spermatophyta</taxon>
        <taxon>Magnoliopsida</taxon>
        <taxon>eudicotyledons</taxon>
        <taxon>Gunneridae</taxon>
        <taxon>Pentapetalae</taxon>
        <taxon>asterids</taxon>
        <taxon>campanulids</taxon>
        <taxon>Asterales</taxon>
        <taxon>Asteraceae</taxon>
        <taxon>Asteroideae</taxon>
        <taxon>Anthemideae</taxon>
        <taxon>Anthemidinae</taxon>
        <taxon>Tanacetum</taxon>
    </lineage>
</organism>
<dbReference type="EMBL" id="BKCJ010232414">
    <property type="protein sequence ID" value="GEZ01789.1"/>
    <property type="molecule type" value="Genomic_DNA"/>
</dbReference>
<name>A0A699I361_TANCI</name>